<organism evidence="3 4">
    <name type="scientific">Nocardia cyriacigeorgica</name>
    <dbReference type="NCBI Taxonomy" id="135487"/>
    <lineage>
        <taxon>Bacteria</taxon>
        <taxon>Bacillati</taxon>
        <taxon>Actinomycetota</taxon>
        <taxon>Actinomycetes</taxon>
        <taxon>Mycobacteriales</taxon>
        <taxon>Nocardiaceae</taxon>
        <taxon>Nocardia</taxon>
    </lineage>
</organism>
<dbReference type="PROSITE" id="PS51257">
    <property type="entry name" value="PROKAR_LIPOPROTEIN"/>
    <property type="match status" value="1"/>
</dbReference>
<feature type="domain" description="SecDF P1 head subdomain" evidence="2">
    <location>
        <begin position="187"/>
        <end position="291"/>
    </location>
</feature>
<dbReference type="Gene3D" id="3.30.1360.200">
    <property type="match status" value="1"/>
</dbReference>
<comment type="caution">
    <text evidence="3">The sequence shown here is derived from an EMBL/GenBank/DDBJ whole genome shotgun (WGS) entry which is preliminary data.</text>
</comment>
<gene>
    <name evidence="3" type="ORF">FEK35_01125</name>
</gene>
<evidence type="ECO:0000259" key="2">
    <source>
        <dbReference type="Pfam" id="PF22599"/>
    </source>
</evidence>
<dbReference type="OrthoDB" id="5240379at2"/>
<dbReference type="AlphaFoldDB" id="A0A5R8PMD5"/>
<dbReference type="Proteomes" id="UP000308349">
    <property type="component" value="Unassembled WGS sequence"/>
</dbReference>
<keyword evidence="1" id="KW-0732">Signal</keyword>
<dbReference type="InterPro" id="IPR054384">
    <property type="entry name" value="SecDF_P1_head"/>
</dbReference>
<feature type="chain" id="PRO_5039028960" description="SecDF P1 head subdomain domain-containing protein" evidence="1">
    <location>
        <begin position="23"/>
        <end position="296"/>
    </location>
</feature>
<protein>
    <recommendedName>
        <fullName evidence="2">SecDF P1 head subdomain domain-containing protein</fullName>
    </recommendedName>
</protein>
<name>A0A5R8PMD5_9NOCA</name>
<evidence type="ECO:0000313" key="3">
    <source>
        <dbReference type="EMBL" id="TLG17791.1"/>
    </source>
</evidence>
<dbReference type="EMBL" id="VBUU01000001">
    <property type="protein sequence ID" value="TLG17791.1"/>
    <property type="molecule type" value="Genomic_DNA"/>
</dbReference>
<accession>A0A5R8PMD5</accession>
<reference evidence="3 4" key="1">
    <citation type="submission" date="2019-05" db="EMBL/GenBank/DDBJ databases">
        <title>Genomes sequences of two Nocardia cyriacigeorgica environmental isolates, type strains Nocardia asteroides ATCC 19247 and Nocardia cyriacigeorgica DSM 44484.</title>
        <authorList>
            <person name="Vautrin F."/>
            <person name="Bergeron E."/>
            <person name="Dubost A."/>
            <person name="Abrouk D."/>
            <person name="Rodriguez Nava V."/>
            <person name="Pujic P."/>
        </authorList>
    </citation>
    <scope>NUCLEOTIDE SEQUENCE [LARGE SCALE GENOMIC DNA]</scope>
    <source>
        <strain evidence="3 4">EML 1456</strain>
    </source>
</reference>
<sequence length="296" mass="30444">MTSKSAWSGRVQAAVLVSIAGAALLTGCDTAGQALPEATTTPPSTTQAAGIPVVLTAQTADGTPPTPETMSAARQIILWRAEGMRLPGTTVTIKDDTLVVTVPDDDGTEARRLAQTGELTVRPVLTAVPPTGSGPAAPDATAAKITRQSSDPAVQQQAIAELDCGAVDPLRGADDPAQPLVTCAADGAEVLLLGPSVLGNRAISGARAHLDPRSNRHVVEVTFTPEGADVFEALTIENMNRRIAFVVDTAVVSAPMIVSPTLAGVTQIVGNFTAESAEELANSLRFGDLPVPFTER</sequence>
<evidence type="ECO:0000313" key="4">
    <source>
        <dbReference type="Proteomes" id="UP000308349"/>
    </source>
</evidence>
<dbReference type="Pfam" id="PF22599">
    <property type="entry name" value="SecDF_P1_head"/>
    <property type="match status" value="1"/>
</dbReference>
<evidence type="ECO:0000256" key="1">
    <source>
        <dbReference type="SAM" id="SignalP"/>
    </source>
</evidence>
<feature type="signal peptide" evidence="1">
    <location>
        <begin position="1"/>
        <end position="22"/>
    </location>
</feature>
<dbReference type="Gene3D" id="3.30.70.3400">
    <property type="match status" value="1"/>
</dbReference>
<dbReference type="RefSeq" id="WP_138454571.1">
    <property type="nucleotide sequence ID" value="NZ_VBUU01000001.1"/>
</dbReference>
<proteinExistence type="predicted"/>